<dbReference type="AlphaFoldDB" id="C3YRI2"/>
<evidence type="ECO:0000313" key="3">
    <source>
        <dbReference type="EMBL" id="EEN57179.1"/>
    </source>
</evidence>
<keyword evidence="4" id="KW-1185">Reference proteome</keyword>
<evidence type="ECO:0000313" key="4">
    <source>
        <dbReference type="Proteomes" id="UP000001554"/>
    </source>
</evidence>
<feature type="compositionally biased region" description="Basic and acidic residues" evidence="1">
    <location>
        <begin position="602"/>
        <end position="613"/>
    </location>
</feature>
<dbReference type="InterPro" id="IPR016024">
    <property type="entry name" value="ARM-type_fold"/>
</dbReference>
<dbReference type="Gene3D" id="1.25.10.10">
    <property type="entry name" value="Leucine-rich Repeat Variant"/>
    <property type="match status" value="1"/>
</dbReference>
<dbReference type="eggNOG" id="ENOG502QWGM">
    <property type="taxonomic scope" value="Eukaryota"/>
</dbReference>
<feature type="region of interest" description="Disordered" evidence="1">
    <location>
        <begin position="602"/>
        <end position="623"/>
    </location>
</feature>
<name>C3YRI2_BRAFL</name>
<dbReference type="PANTHER" id="PTHR46270:SF2">
    <property type="entry name" value="TIR DOMAIN-CONTAINING PROTEIN"/>
    <property type="match status" value="1"/>
</dbReference>
<dbReference type="InParanoid" id="C3YRI2"/>
<dbReference type="KEGG" id="bfo:118431161"/>
<accession>C3YRI2</accession>
<dbReference type="EMBL" id="GG666547">
    <property type="protein sequence ID" value="EEN57179.1"/>
    <property type="molecule type" value="Genomic_DNA"/>
</dbReference>
<dbReference type="Gene3D" id="3.40.50.10140">
    <property type="entry name" value="Toll/interleukin-1 receptor homology (TIR) domain"/>
    <property type="match status" value="1"/>
</dbReference>
<dbReference type="SUPFAM" id="SSF52200">
    <property type="entry name" value="Toll/Interleukin receptor TIR domain"/>
    <property type="match status" value="1"/>
</dbReference>
<dbReference type="PANTHER" id="PTHR46270">
    <property type="entry name" value="ARMADILLO-TYPE FOLD-RELATED"/>
    <property type="match status" value="1"/>
</dbReference>
<evidence type="ECO:0000259" key="2">
    <source>
        <dbReference type="Pfam" id="PF13676"/>
    </source>
</evidence>
<gene>
    <name evidence="5" type="primary">LOC118431161</name>
    <name evidence="3" type="ORF">BRAFLDRAFT_75616</name>
</gene>
<reference evidence="3" key="1">
    <citation type="journal article" date="2008" name="Nature">
        <title>The amphioxus genome and the evolution of the chordate karyotype.</title>
        <authorList>
            <consortium name="US DOE Joint Genome Institute (JGI-PGF)"/>
            <person name="Putnam N.H."/>
            <person name="Butts T."/>
            <person name="Ferrier D.E.K."/>
            <person name="Furlong R.F."/>
            <person name="Hellsten U."/>
            <person name="Kawashima T."/>
            <person name="Robinson-Rechavi M."/>
            <person name="Shoguchi E."/>
            <person name="Terry A."/>
            <person name="Yu J.-K."/>
            <person name="Benito-Gutierrez E.L."/>
            <person name="Dubchak I."/>
            <person name="Garcia-Fernandez J."/>
            <person name="Gibson-Brown J.J."/>
            <person name="Grigoriev I.V."/>
            <person name="Horton A.C."/>
            <person name="de Jong P.J."/>
            <person name="Jurka J."/>
            <person name="Kapitonov V.V."/>
            <person name="Kohara Y."/>
            <person name="Kuroki Y."/>
            <person name="Lindquist E."/>
            <person name="Lucas S."/>
            <person name="Osoegawa K."/>
            <person name="Pennacchio L.A."/>
            <person name="Salamov A.A."/>
            <person name="Satou Y."/>
            <person name="Sauka-Spengler T."/>
            <person name="Schmutz J."/>
            <person name="Shin-I T."/>
            <person name="Toyoda A."/>
            <person name="Bronner-Fraser M."/>
            <person name="Fujiyama A."/>
            <person name="Holland L.Z."/>
            <person name="Holland P.W.H."/>
            <person name="Satoh N."/>
            <person name="Rokhsar D.S."/>
        </authorList>
    </citation>
    <scope>NUCLEOTIDE SEQUENCE [LARGE SCALE GENOMIC DNA]</scope>
    <source>
        <strain evidence="3">S238N-H82</strain>
        <tissue evidence="3">Testes</tissue>
    </source>
</reference>
<dbReference type="SMART" id="SM00185">
    <property type="entry name" value="ARM"/>
    <property type="match status" value="3"/>
</dbReference>
<dbReference type="InterPro" id="IPR000225">
    <property type="entry name" value="Armadillo"/>
</dbReference>
<dbReference type="Proteomes" id="UP000001554">
    <property type="component" value="Chromosome 14"/>
</dbReference>
<protein>
    <submittedName>
        <fullName evidence="5">Uncharacterized protein LOC118431161</fullName>
    </submittedName>
</protein>
<dbReference type="GO" id="GO:0007165">
    <property type="term" value="P:signal transduction"/>
    <property type="evidence" value="ECO:0007669"/>
    <property type="project" value="InterPro"/>
</dbReference>
<feature type="domain" description="TIR" evidence="2">
    <location>
        <begin position="372"/>
        <end position="491"/>
    </location>
</feature>
<dbReference type="Pfam" id="PF13676">
    <property type="entry name" value="TIR_2"/>
    <property type="match status" value="1"/>
</dbReference>
<sequence>MALRSEFEDSPAVSASLAPVVDEMAKTIAAIKTSIGDVSAAIDNKTILKTKVHEPYFTYATKSQRLYLGDHLASIGAAQVFTENIQCLRKMDHGGFSEDVWPYMYVLYSCCNSHSDISQKFSEELGKAGIIPILIQDLREFKETCTTDRNHKDIVDRLMGTLYNMSRFSSIRPLFSENNAIGSLIPYLKADNEKFKTFATFTLAYIIDEENLRIMTDPSVIRFIIAMFTKAVDDGRKRYTVDGTSFSAAELAMGIERLAVNDTSDDNNKLTLVAEGVLPPLFKLMTEGDEEEQLHSIQAISQLAFHPDNREKILIVTPKLRQFKSSKNPDVAAAASGALWQLQDAESRHQNGVAYGGGDAGNGRKGSHVRHVMLSYQWDNQELVKKIKTMLEASGYNVWMDIDRMGGSTLQAMAKAVEGAAVVLICMTRKYKESANCRGECEYTRERGTDIIPLKMEDSYRPDGWLGFLVGARLYFNFDCRDRFEDVMARLMREIGDRGKGRAPDVTEVGSVTELEVDPMTPRPQGPKPHSWVRQEVRIWAQENKLEGNLEKLEPEDLHFLRRMRKEAPAEFYKSIEDELGLKSISSKRKFCDALEMLEKTRQLQTSREDKSAVKGSSSCQLI</sequence>
<dbReference type="GeneID" id="118431161"/>
<dbReference type="InterPro" id="IPR035897">
    <property type="entry name" value="Toll_tir_struct_dom_sf"/>
</dbReference>
<dbReference type="InterPro" id="IPR011989">
    <property type="entry name" value="ARM-like"/>
</dbReference>
<dbReference type="OrthoDB" id="9978456at2759"/>
<dbReference type="OMA" id="ALWQLQD"/>
<evidence type="ECO:0000256" key="1">
    <source>
        <dbReference type="SAM" id="MobiDB-lite"/>
    </source>
</evidence>
<organism>
    <name type="scientific">Branchiostoma floridae</name>
    <name type="common">Florida lancelet</name>
    <name type="synonym">Amphioxus</name>
    <dbReference type="NCBI Taxonomy" id="7739"/>
    <lineage>
        <taxon>Eukaryota</taxon>
        <taxon>Metazoa</taxon>
        <taxon>Chordata</taxon>
        <taxon>Cephalochordata</taxon>
        <taxon>Leptocardii</taxon>
        <taxon>Amphioxiformes</taxon>
        <taxon>Branchiostomatidae</taxon>
        <taxon>Branchiostoma</taxon>
    </lineage>
</organism>
<reference evidence="4" key="2">
    <citation type="journal article" date="2020" name="Nat. Ecol. Evol.">
        <title>Deeply conserved synteny resolves early events in vertebrate evolution.</title>
        <authorList>
            <person name="Simakov O."/>
            <person name="Marletaz F."/>
            <person name="Yue J.X."/>
            <person name="O'Connell B."/>
            <person name="Jenkins J."/>
            <person name="Brandt A."/>
            <person name="Calef R."/>
            <person name="Tung C.H."/>
            <person name="Huang T.K."/>
            <person name="Schmutz J."/>
            <person name="Satoh N."/>
            <person name="Yu J.K."/>
            <person name="Putnam N.H."/>
            <person name="Green R.E."/>
            <person name="Rokhsar D.S."/>
        </authorList>
    </citation>
    <scope>NUCLEOTIDE SEQUENCE [LARGE SCALE GENOMIC DNA]</scope>
    <source>
        <strain evidence="4">S238N-H82</strain>
    </source>
</reference>
<dbReference type="SUPFAM" id="SSF48371">
    <property type="entry name" value="ARM repeat"/>
    <property type="match status" value="1"/>
</dbReference>
<dbReference type="InterPro" id="IPR000157">
    <property type="entry name" value="TIR_dom"/>
</dbReference>
<evidence type="ECO:0000313" key="5">
    <source>
        <dbReference type="RefSeq" id="XP_035698170.1"/>
    </source>
</evidence>
<dbReference type="RefSeq" id="XP_035698170.1">
    <property type="nucleotide sequence ID" value="XM_035842277.1"/>
</dbReference>
<reference evidence="5" key="3">
    <citation type="submission" date="2025-04" db="UniProtKB">
        <authorList>
            <consortium name="RefSeq"/>
        </authorList>
    </citation>
    <scope>IDENTIFICATION</scope>
    <source>
        <strain evidence="5">S238N-H82</strain>
        <tissue evidence="5">Testes</tissue>
    </source>
</reference>
<proteinExistence type="predicted"/>